<accession>B4GGS4</accession>
<dbReference type="eggNOG" id="KOG0516">
    <property type="taxonomic scope" value="Eukaryota"/>
</dbReference>
<dbReference type="AlphaFoldDB" id="B4GGS4"/>
<feature type="region of interest" description="Disordered" evidence="1">
    <location>
        <begin position="1"/>
        <end position="65"/>
    </location>
</feature>
<dbReference type="HOGENOM" id="CLU_2852057_0_0_1"/>
<sequence length="65" mass="7114">MSRSSSIPALTGFGFKPIRRNISGSTTPSGMQTPRKSSAEPTFSSTMHRTARGTTPTEKREPFRL</sequence>
<gene>
    <name evidence="2" type="primary">Dper\GL17080</name>
    <name evidence="2" type="ORF">Dper_GL17080</name>
</gene>
<organism evidence="3">
    <name type="scientific">Drosophila persimilis</name>
    <name type="common">Fruit fly</name>
    <dbReference type="NCBI Taxonomy" id="7234"/>
    <lineage>
        <taxon>Eukaryota</taxon>
        <taxon>Metazoa</taxon>
        <taxon>Ecdysozoa</taxon>
        <taxon>Arthropoda</taxon>
        <taxon>Hexapoda</taxon>
        <taxon>Insecta</taxon>
        <taxon>Pterygota</taxon>
        <taxon>Neoptera</taxon>
        <taxon>Endopterygota</taxon>
        <taxon>Diptera</taxon>
        <taxon>Brachycera</taxon>
        <taxon>Muscomorpha</taxon>
        <taxon>Ephydroidea</taxon>
        <taxon>Drosophilidae</taxon>
        <taxon>Drosophila</taxon>
        <taxon>Sophophora</taxon>
    </lineage>
</organism>
<protein>
    <submittedName>
        <fullName evidence="2">GL17080</fullName>
    </submittedName>
</protein>
<keyword evidence="3" id="KW-1185">Reference proteome</keyword>
<evidence type="ECO:0000313" key="2">
    <source>
        <dbReference type="EMBL" id="EDW35694.1"/>
    </source>
</evidence>
<dbReference type="OrthoDB" id="2250192at2759"/>
<reference evidence="2 3" key="1">
    <citation type="journal article" date="2007" name="Nature">
        <title>Evolution of genes and genomes on the Drosophila phylogeny.</title>
        <authorList>
            <consortium name="Drosophila 12 Genomes Consortium"/>
            <person name="Clark A.G."/>
            <person name="Eisen M.B."/>
            <person name="Smith D.R."/>
            <person name="Bergman C.M."/>
            <person name="Oliver B."/>
            <person name="Markow T.A."/>
            <person name="Kaufman T.C."/>
            <person name="Kellis M."/>
            <person name="Gelbart W."/>
            <person name="Iyer V.N."/>
            <person name="Pollard D.A."/>
            <person name="Sackton T.B."/>
            <person name="Larracuente A.M."/>
            <person name="Singh N.D."/>
            <person name="Abad J.P."/>
            <person name="Abt D.N."/>
            <person name="Adryan B."/>
            <person name="Aguade M."/>
            <person name="Akashi H."/>
            <person name="Anderson W.W."/>
            <person name="Aquadro C.F."/>
            <person name="Ardell D.H."/>
            <person name="Arguello R."/>
            <person name="Artieri C.G."/>
            <person name="Barbash D.A."/>
            <person name="Barker D."/>
            <person name="Barsanti P."/>
            <person name="Batterham P."/>
            <person name="Batzoglou S."/>
            <person name="Begun D."/>
            <person name="Bhutkar A."/>
            <person name="Blanco E."/>
            <person name="Bosak S.A."/>
            <person name="Bradley R.K."/>
            <person name="Brand A.D."/>
            <person name="Brent M.R."/>
            <person name="Brooks A.N."/>
            <person name="Brown R.H."/>
            <person name="Butlin R.K."/>
            <person name="Caggese C."/>
            <person name="Calvi B.R."/>
            <person name="Bernardo de Carvalho A."/>
            <person name="Caspi A."/>
            <person name="Castrezana S."/>
            <person name="Celniker S.E."/>
            <person name="Chang J.L."/>
            <person name="Chapple C."/>
            <person name="Chatterji S."/>
            <person name="Chinwalla A."/>
            <person name="Civetta A."/>
            <person name="Clifton S.W."/>
            <person name="Comeron J.M."/>
            <person name="Costello J.C."/>
            <person name="Coyne J.A."/>
            <person name="Daub J."/>
            <person name="David R.G."/>
            <person name="Delcher A.L."/>
            <person name="Delehaunty K."/>
            <person name="Do C.B."/>
            <person name="Ebling H."/>
            <person name="Edwards K."/>
            <person name="Eickbush T."/>
            <person name="Evans J.D."/>
            <person name="Filipski A."/>
            <person name="Findeiss S."/>
            <person name="Freyhult E."/>
            <person name="Fulton L."/>
            <person name="Fulton R."/>
            <person name="Garcia A.C."/>
            <person name="Gardiner A."/>
            <person name="Garfield D.A."/>
            <person name="Garvin B.E."/>
            <person name="Gibson G."/>
            <person name="Gilbert D."/>
            <person name="Gnerre S."/>
            <person name="Godfrey J."/>
            <person name="Good R."/>
            <person name="Gotea V."/>
            <person name="Gravely B."/>
            <person name="Greenberg A.J."/>
            <person name="Griffiths-Jones S."/>
            <person name="Gross S."/>
            <person name="Guigo R."/>
            <person name="Gustafson E.A."/>
            <person name="Haerty W."/>
            <person name="Hahn M.W."/>
            <person name="Halligan D.L."/>
            <person name="Halpern A.L."/>
            <person name="Halter G.M."/>
            <person name="Han M.V."/>
            <person name="Heger A."/>
            <person name="Hillier L."/>
            <person name="Hinrichs A.S."/>
            <person name="Holmes I."/>
            <person name="Hoskins R.A."/>
            <person name="Hubisz M.J."/>
            <person name="Hultmark D."/>
            <person name="Huntley M.A."/>
            <person name="Jaffe D.B."/>
            <person name="Jagadeeshan S."/>
            <person name="Jeck W.R."/>
            <person name="Johnson J."/>
            <person name="Jones C.D."/>
            <person name="Jordan W.C."/>
            <person name="Karpen G.H."/>
            <person name="Kataoka E."/>
            <person name="Keightley P.D."/>
            <person name="Kheradpour P."/>
            <person name="Kirkness E.F."/>
            <person name="Koerich L.B."/>
            <person name="Kristiansen K."/>
            <person name="Kudrna D."/>
            <person name="Kulathinal R.J."/>
            <person name="Kumar S."/>
            <person name="Kwok R."/>
            <person name="Lander E."/>
            <person name="Langley C.H."/>
            <person name="Lapoint R."/>
            <person name="Lazzaro B.P."/>
            <person name="Lee S.J."/>
            <person name="Levesque L."/>
            <person name="Li R."/>
            <person name="Lin C.F."/>
            <person name="Lin M.F."/>
            <person name="Lindblad-Toh K."/>
            <person name="Llopart A."/>
            <person name="Long M."/>
            <person name="Low L."/>
            <person name="Lozovsky E."/>
            <person name="Lu J."/>
            <person name="Luo M."/>
            <person name="Machado C.A."/>
            <person name="Makalowski W."/>
            <person name="Marzo M."/>
            <person name="Matsuda M."/>
            <person name="Matzkin L."/>
            <person name="McAllister B."/>
            <person name="McBride C.S."/>
            <person name="McKernan B."/>
            <person name="McKernan K."/>
            <person name="Mendez-Lago M."/>
            <person name="Minx P."/>
            <person name="Mollenhauer M.U."/>
            <person name="Montooth K."/>
            <person name="Mount S.M."/>
            <person name="Mu X."/>
            <person name="Myers E."/>
            <person name="Negre B."/>
            <person name="Newfeld S."/>
            <person name="Nielsen R."/>
            <person name="Noor M.A."/>
            <person name="O'Grady P."/>
            <person name="Pachter L."/>
            <person name="Papaceit M."/>
            <person name="Parisi M.J."/>
            <person name="Parisi M."/>
            <person name="Parts L."/>
            <person name="Pedersen J.S."/>
            <person name="Pesole G."/>
            <person name="Phillippy A.M."/>
            <person name="Ponting C.P."/>
            <person name="Pop M."/>
            <person name="Porcelli D."/>
            <person name="Powell J.R."/>
            <person name="Prohaska S."/>
            <person name="Pruitt K."/>
            <person name="Puig M."/>
            <person name="Quesneville H."/>
            <person name="Ram K.R."/>
            <person name="Rand D."/>
            <person name="Rasmussen M.D."/>
            <person name="Reed L.K."/>
            <person name="Reenan R."/>
            <person name="Reily A."/>
            <person name="Remington K.A."/>
            <person name="Rieger T.T."/>
            <person name="Ritchie M.G."/>
            <person name="Robin C."/>
            <person name="Rogers Y.H."/>
            <person name="Rohde C."/>
            <person name="Rozas J."/>
            <person name="Rubenfield M.J."/>
            <person name="Ruiz A."/>
            <person name="Russo S."/>
            <person name="Salzberg S.L."/>
            <person name="Sanchez-Gracia A."/>
            <person name="Saranga D.J."/>
            <person name="Sato H."/>
            <person name="Schaeffer S.W."/>
            <person name="Schatz M.C."/>
            <person name="Schlenke T."/>
            <person name="Schwartz R."/>
            <person name="Segarra C."/>
            <person name="Singh R.S."/>
            <person name="Sirot L."/>
            <person name="Sirota M."/>
            <person name="Sisneros N.B."/>
            <person name="Smith C.D."/>
            <person name="Smith T.F."/>
            <person name="Spieth J."/>
            <person name="Stage D.E."/>
            <person name="Stark A."/>
            <person name="Stephan W."/>
            <person name="Strausberg R.L."/>
            <person name="Strempel S."/>
            <person name="Sturgill D."/>
            <person name="Sutton G."/>
            <person name="Sutton G.G."/>
            <person name="Tao W."/>
            <person name="Teichmann S."/>
            <person name="Tobari Y.N."/>
            <person name="Tomimura Y."/>
            <person name="Tsolas J.M."/>
            <person name="Valente V.L."/>
            <person name="Venter E."/>
            <person name="Venter J.C."/>
            <person name="Vicario S."/>
            <person name="Vieira F.G."/>
            <person name="Vilella A.J."/>
            <person name="Villasante A."/>
            <person name="Walenz B."/>
            <person name="Wang J."/>
            <person name="Wasserman M."/>
            <person name="Watts T."/>
            <person name="Wilson D."/>
            <person name="Wilson R.K."/>
            <person name="Wing R.A."/>
            <person name="Wolfner M.F."/>
            <person name="Wong A."/>
            <person name="Wong G.K."/>
            <person name="Wu C.I."/>
            <person name="Wu G."/>
            <person name="Yamamoto D."/>
            <person name="Yang H.P."/>
            <person name="Yang S.P."/>
            <person name="Yorke J.A."/>
            <person name="Yoshida K."/>
            <person name="Zdobnov E."/>
            <person name="Zhang P."/>
            <person name="Zhang Y."/>
            <person name="Zimin A.V."/>
            <person name="Baldwin J."/>
            <person name="Abdouelleil A."/>
            <person name="Abdulkadir J."/>
            <person name="Abebe A."/>
            <person name="Abera B."/>
            <person name="Abreu J."/>
            <person name="Acer S.C."/>
            <person name="Aftuck L."/>
            <person name="Alexander A."/>
            <person name="An P."/>
            <person name="Anderson E."/>
            <person name="Anderson S."/>
            <person name="Arachi H."/>
            <person name="Azer M."/>
            <person name="Bachantsang P."/>
            <person name="Barry A."/>
            <person name="Bayul T."/>
            <person name="Berlin A."/>
            <person name="Bessette D."/>
            <person name="Bloom T."/>
            <person name="Blye J."/>
            <person name="Boguslavskiy L."/>
            <person name="Bonnet C."/>
            <person name="Boukhgalter B."/>
            <person name="Bourzgui I."/>
            <person name="Brown A."/>
            <person name="Cahill P."/>
            <person name="Channer S."/>
            <person name="Cheshatsang Y."/>
            <person name="Chuda L."/>
            <person name="Citroen M."/>
            <person name="Collymore A."/>
            <person name="Cooke P."/>
            <person name="Costello M."/>
            <person name="D'Aco K."/>
            <person name="Daza R."/>
            <person name="De Haan G."/>
            <person name="DeGray S."/>
            <person name="DeMaso C."/>
            <person name="Dhargay N."/>
            <person name="Dooley K."/>
            <person name="Dooley E."/>
            <person name="Doricent M."/>
            <person name="Dorje P."/>
            <person name="Dorjee K."/>
            <person name="Dupes A."/>
            <person name="Elong R."/>
            <person name="Falk J."/>
            <person name="Farina A."/>
            <person name="Faro S."/>
            <person name="Ferguson D."/>
            <person name="Fisher S."/>
            <person name="Foley C.D."/>
            <person name="Franke A."/>
            <person name="Friedrich D."/>
            <person name="Gadbois L."/>
            <person name="Gearin G."/>
            <person name="Gearin C.R."/>
            <person name="Giannoukos G."/>
            <person name="Goode T."/>
            <person name="Graham J."/>
            <person name="Grandbois E."/>
            <person name="Grewal S."/>
            <person name="Gyaltsen K."/>
            <person name="Hafez N."/>
            <person name="Hagos B."/>
            <person name="Hall J."/>
            <person name="Henson C."/>
            <person name="Hollinger A."/>
            <person name="Honan T."/>
            <person name="Huard M.D."/>
            <person name="Hughes L."/>
            <person name="Hurhula B."/>
            <person name="Husby M.E."/>
            <person name="Kamat A."/>
            <person name="Kanga B."/>
            <person name="Kashin S."/>
            <person name="Khazanovich D."/>
            <person name="Kisner P."/>
            <person name="Lance K."/>
            <person name="Lara M."/>
            <person name="Lee W."/>
            <person name="Lennon N."/>
            <person name="Letendre F."/>
            <person name="LeVine R."/>
            <person name="Lipovsky A."/>
            <person name="Liu X."/>
            <person name="Liu J."/>
            <person name="Liu S."/>
            <person name="Lokyitsang T."/>
            <person name="Lokyitsang Y."/>
            <person name="Lubonja R."/>
            <person name="Lui A."/>
            <person name="MacDonald P."/>
            <person name="Magnisalis V."/>
            <person name="Maru K."/>
            <person name="Matthews C."/>
            <person name="McCusker W."/>
            <person name="McDonough S."/>
            <person name="Mehta T."/>
            <person name="Meldrim J."/>
            <person name="Meneus L."/>
            <person name="Mihai O."/>
            <person name="Mihalev A."/>
            <person name="Mihova T."/>
            <person name="Mittelman R."/>
            <person name="Mlenga V."/>
            <person name="Montmayeur A."/>
            <person name="Mulrain L."/>
            <person name="Navidi A."/>
            <person name="Naylor J."/>
            <person name="Negash T."/>
            <person name="Nguyen T."/>
            <person name="Nguyen N."/>
            <person name="Nicol R."/>
            <person name="Norbu C."/>
            <person name="Norbu N."/>
            <person name="Novod N."/>
            <person name="O'Neill B."/>
            <person name="Osman S."/>
            <person name="Markiewicz E."/>
            <person name="Oyono O.L."/>
            <person name="Patti C."/>
            <person name="Phunkhang P."/>
            <person name="Pierre F."/>
            <person name="Priest M."/>
            <person name="Raghuraman S."/>
            <person name="Rege F."/>
            <person name="Reyes R."/>
            <person name="Rise C."/>
            <person name="Rogov P."/>
            <person name="Ross K."/>
            <person name="Ryan E."/>
            <person name="Settipalli S."/>
            <person name="Shea T."/>
            <person name="Sherpa N."/>
            <person name="Shi L."/>
            <person name="Shih D."/>
            <person name="Sparrow T."/>
            <person name="Spaulding J."/>
            <person name="Stalker J."/>
            <person name="Stange-Thomann N."/>
            <person name="Stavropoulos S."/>
            <person name="Stone C."/>
            <person name="Strader C."/>
            <person name="Tesfaye S."/>
            <person name="Thomson T."/>
            <person name="Thoulutsang Y."/>
            <person name="Thoulutsang D."/>
            <person name="Topham K."/>
            <person name="Topping I."/>
            <person name="Tsamla T."/>
            <person name="Vassiliev H."/>
            <person name="Vo A."/>
            <person name="Wangchuk T."/>
            <person name="Wangdi T."/>
            <person name="Weiand M."/>
            <person name="Wilkinson J."/>
            <person name="Wilson A."/>
            <person name="Yadav S."/>
            <person name="Young G."/>
            <person name="Yu Q."/>
            <person name="Zembek L."/>
            <person name="Zhong D."/>
            <person name="Zimmer A."/>
            <person name="Zwirko Z."/>
            <person name="Jaffe D.B."/>
            <person name="Alvarez P."/>
            <person name="Brockman W."/>
            <person name="Butler J."/>
            <person name="Chin C."/>
            <person name="Gnerre S."/>
            <person name="Grabherr M."/>
            <person name="Kleber M."/>
            <person name="Mauceli E."/>
            <person name="MacCallum I."/>
        </authorList>
    </citation>
    <scope>NUCLEOTIDE SEQUENCE [LARGE SCALE GENOMIC DNA]</scope>
    <source>
        <strain evidence="3">MSH-3 / Tucson 14011-0111.49</strain>
    </source>
</reference>
<evidence type="ECO:0000313" key="3">
    <source>
        <dbReference type="Proteomes" id="UP000008744"/>
    </source>
</evidence>
<proteinExistence type="predicted"/>
<dbReference type="STRING" id="7234.B4GGS4"/>
<feature type="compositionally biased region" description="Polar residues" evidence="1">
    <location>
        <begin position="22"/>
        <end position="56"/>
    </location>
</feature>
<name>B4GGS4_DROPE</name>
<evidence type="ECO:0000256" key="1">
    <source>
        <dbReference type="SAM" id="MobiDB-lite"/>
    </source>
</evidence>
<dbReference type="EMBL" id="CH479183">
    <property type="protein sequence ID" value="EDW35694.1"/>
    <property type="molecule type" value="Genomic_DNA"/>
</dbReference>
<dbReference type="Proteomes" id="UP000008744">
    <property type="component" value="Unassembled WGS sequence"/>
</dbReference>